<feature type="domain" description="Flagellar hook-associated protein 2 C-terminal" evidence="7">
    <location>
        <begin position="230"/>
        <end position="452"/>
    </location>
</feature>
<comment type="caution">
    <text evidence="8">The sequence shown here is derived from an EMBL/GenBank/DDBJ whole genome shotgun (WGS) entry which is preliminary data.</text>
</comment>
<gene>
    <name evidence="8" type="ORF">WI41_01575</name>
</gene>
<evidence type="ECO:0000256" key="5">
    <source>
        <dbReference type="RuleBase" id="RU362066"/>
    </source>
</evidence>
<reference evidence="8 9" key="1">
    <citation type="submission" date="2015-11" db="EMBL/GenBank/DDBJ databases">
        <title>Expanding the genomic diversity of Burkholderia species for the development of highly accurate diagnostics.</title>
        <authorList>
            <person name="Sahl J."/>
            <person name="Keim P."/>
            <person name="Wagner D."/>
        </authorList>
    </citation>
    <scope>NUCLEOTIDE SEQUENCE [LARGE SCALE GENOMIC DNA]</scope>
    <source>
        <strain evidence="8 9">RF32-BP12</strain>
    </source>
</reference>
<evidence type="ECO:0000259" key="7">
    <source>
        <dbReference type="Pfam" id="PF07195"/>
    </source>
</evidence>
<keyword evidence="8" id="KW-0966">Cell projection</keyword>
<evidence type="ECO:0000256" key="2">
    <source>
        <dbReference type="ARBA" id="ARBA00011255"/>
    </source>
</evidence>
<keyword evidence="8" id="KW-0969">Cilium</keyword>
<comment type="subcellular location">
    <subcellularLocation>
        <location evidence="5">Secreted</location>
    </subcellularLocation>
    <subcellularLocation>
        <location evidence="5">Bacterial flagellum</location>
    </subcellularLocation>
</comment>
<protein>
    <recommendedName>
        <fullName evidence="5">Flagellar hook-associated protein 2</fullName>
        <shortName evidence="5">HAP2</shortName>
    </recommendedName>
    <alternativeName>
        <fullName evidence="5">Flagellar cap protein</fullName>
    </alternativeName>
</protein>
<proteinExistence type="inferred from homology"/>
<dbReference type="GO" id="GO:0071973">
    <property type="term" value="P:bacterial-type flagellum-dependent cell motility"/>
    <property type="evidence" value="ECO:0007669"/>
    <property type="project" value="TreeGrafter"/>
</dbReference>
<dbReference type="PANTHER" id="PTHR30288:SF0">
    <property type="entry name" value="FLAGELLAR HOOK-ASSOCIATED PROTEIN 2"/>
    <property type="match status" value="1"/>
</dbReference>
<sequence length="475" mass="46912">MTTTSTSTSTTDIGSLLAQAGQSIISGATNSTLDVNSLVSALVTAKTAGQTQTLTTKQAADNTELSAVGKLKSALSALQTAIAGLANGTTLSGLAATASGNGITASVKSGGGSVAGSYSVNVTQLATANKLSSAGLTSTDAIADGSLSITLGTNAAFNVNVAAGASLSDIATSINTTAGNPGVTASVITGSDGQHLVIQSNNTGAANQVSVSGTGVNAKLTSGYTTVTPAADAKLTVDGTPVSSASNSVSGVLTGVTLNLTAAAVNTTQTVTLSPDTTATTNAINAFVNAYNSYVTTSQSLSSYDPNTSTAGPLLGDSMLNTISNGLATAISGGVTTGSPSKTYSLAAIGINLQSDGTLQVDSTALNTALTSNSPAVAALFNTTNGVGKTLNTLVNTYTQTNGLIDQRTTAINADLKNLSDQATQLKNYSDQLTAQYNAQFTALNNLMATMANNTKYLTQLFGGSNSAGALATNK</sequence>
<dbReference type="Pfam" id="PF02465">
    <property type="entry name" value="FliD_N"/>
    <property type="match status" value="1"/>
</dbReference>
<organism evidence="8 9">
    <name type="scientific">Burkholderia latens</name>
    <dbReference type="NCBI Taxonomy" id="488446"/>
    <lineage>
        <taxon>Bacteria</taxon>
        <taxon>Pseudomonadati</taxon>
        <taxon>Pseudomonadota</taxon>
        <taxon>Betaproteobacteria</taxon>
        <taxon>Burkholderiales</taxon>
        <taxon>Burkholderiaceae</taxon>
        <taxon>Burkholderia</taxon>
        <taxon>Burkholderia cepacia complex</taxon>
    </lineage>
</organism>
<evidence type="ECO:0000313" key="8">
    <source>
        <dbReference type="EMBL" id="KVA00770.1"/>
    </source>
</evidence>
<evidence type="ECO:0000313" key="9">
    <source>
        <dbReference type="Proteomes" id="UP000056450"/>
    </source>
</evidence>
<keyword evidence="5" id="KW-0964">Secreted</keyword>
<dbReference type="InterPro" id="IPR010809">
    <property type="entry name" value="FliD_C"/>
</dbReference>
<keyword evidence="4 5" id="KW-0975">Bacterial flagellum</keyword>
<evidence type="ECO:0000259" key="6">
    <source>
        <dbReference type="Pfam" id="PF02465"/>
    </source>
</evidence>
<comment type="subunit">
    <text evidence="2 5">Homopentamer.</text>
</comment>
<comment type="function">
    <text evidence="5">Required for morphogenesis and for the elongation of the flagellar filament by facilitating polymerization of the flagellin monomers at the tip of growing filament. Forms a capping structure, which prevents flagellin subunits (transported through the central channel of the flagellum) from leaking out without polymerization at the distal end.</text>
</comment>
<dbReference type="InterPro" id="IPR003481">
    <property type="entry name" value="FliD_N"/>
</dbReference>
<dbReference type="GO" id="GO:0005576">
    <property type="term" value="C:extracellular region"/>
    <property type="evidence" value="ECO:0007669"/>
    <property type="project" value="UniProtKB-SubCell"/>
</dbReference>
<keyword evidence="3" id="KW-0175">Coiled coil</keyword>
<dbReference type="AlphaFoldDB" id="A0AAP1C011"/>
<comment type="similarity">
    <text evidence="1 5">Belongs to the FliD family.</text>
</comment>
<accession>A0AAP1C011</accession>
<keyword evidence="8" id="KW-0282">Flagellum</keyword>
<dbReference type="Proteomes" id="UP000056450">
    <property type="component" value="Unassembled WGS sequence"/>
</dbReference>
<dbReference type="GO" id="GO:0009424">
    <property type="term" value="C:bacterial-type flagellum hook"/>
    <property type="evidence" value="ECO:0007669"/>
    <property type="project" value="UniProtKB-UniRule"/>
</dbReference>
<dbReference type="GO" id="GO:0009421">
    <property type="term" value="C:bacterial-type flagellum filament cap"/>
    <property type="evidence" value="ECO:0007669"/>
    <property type="project" value="InterPro"/>
</dbReference>
<evidence type="ECO:0000256" key="3">
    <source>
        <dbReference type="ARBA" id="ARBA00023054"/>
    </source>
</evidence>
<evidence type="ECO:0000256" key="4">
    <source>
        <dbReference type="ARBA" id="ARBA00023143"/>
    </source>
</evidence>
<feature type="domain" description="Flagellar hook-associated protein 2 N-terminal" evidence="6">
    <location>
        <begin position="31"/>
        <end position="128"/>
    </location>
</feature>
<dbReference type="PANTHER" id="PTHR30288">
    <property type="entry name" value="FLAGELLAR CAP/ASSEMBLY PROTEIN FLID"/>
    <property type="match status" value="1"/>
</dbReference>
<dbReference type="GO" id="GO:0007155">
    <property type="term" value="P:cell adhesion"/>
    <property type="evidence" value="ECO:0007669"/>
    <property type="project" value="InterPro"/>
</dbReference>
<evidence type="ECO:0000256" key="1">
    <source>
        <dbReference type="ARBA" id="ARBA00009764"/>
    </source>
</evidence>
<dbReference type="Pfam" id="PF07195">
    <property type="entry name" value="FliD_C"/>
    <property type="match status" value="1"/>
</dbReference>
<dbReference type="InterPro" id="IPR040026">
    <property type="entry name" value="FliD"/>
</dbReference>
<name>A0AAP1C011_9BURK</name>
<dbReference type="RefSeq" id="WP_040142874.1">
    <property type="nucleotide sequence ID" value="NZ_LOTQ01000044.1"/>
</dbReference>
<dbReference type="EMBL" id="LOTQ01000044">
    <property type="protein sequence ID" value="KVA00770.1"/>
    <property type="molecule type" value="Genomic_DNA"/>
</dbReference>